<sequence length="113" mass="11008">MALAIAGIALAVLLGAVGTGLGGAGRAALHARALSVAQSHLAALEGAVVPQSGMQEGDSDGFHWTARVSPVLQGPEPSAAGGALLALDVSVRHGDAELAHLSGRRIGPYTGGG</sequence>
<name>A0A0D6MHM3_9PROT</name>
<evidence type="ECO:0000313" key="1">
    <source>
        <dbReference type="EMBL" id="GAN53149.1"/>
    </source>
</evidence>
<dbReference type="EMBL" id="BALE01000006">
    <property type="protein sequence ID" value="GAN53149.1"/>
    <property type="molecule type" value="Genomic_DNA"/>
</dbReference>
<accession>A0A0D6MHM3</accession>
<gene>
    <name evidence="1" type="ORF">Tasa_006_013</name>
</gene>
<proteinExistence type="predicted"/>
<organism evidence="1 2">
    <name type="scientific">Tanticharoenia sakaeratensis NBRC 103193</name>
    <dbReference type="NCBI Taxonomy" id="1231623"/>
    <lineage>
        <taxon>Bacteria</taxon>
        <taxon>Pseudomonadati</taxon>
        <taxon>Pseudomonadota</taxon>
        <taxon>Alphaproteobacteria</taxon>
        <taxon>Acetobacterales</taxon>
        <taxon>Acetobacteraceae</taxon>
        <taxon>Tanticharoenia</taxon>
    </lineage>
</organism>
<comment type="caution">
    <text evidence="1">The sequence shown here is derived from an EMBL/GenBank/DDBJ whole genome shotgun (WGS) entry which is preliminary data.</text>
</comment>
<dbReference type="AlphaFoldDB" id="A0A0D6MHM3"/>
<keyword evidence="2" id="KW-1185">Reference proteome</keyword>
<protein>
    <recommendedName>
        <fullName evidence="3">General secretion pathway protein I</fullName>
    </recommendedName>
</protein>
<dbReference type="Proteomes" id="UP000032679">
    <property type="component" value="Unassembled WGS sequence"/>
</dbReference>
<evidence type="ECO:0008006" key="3">
    <source>
        <dbReference type="Google" id="ProtNLM"/>
    </source>
</evidence>
<reference evidence="1 2" key="1">
    <citation type="submission" date="2012-10" db="EMBL/GenBank/DDBJ databases">
        <title>Genome sequencing of Tanticharoenia sakaeratensis NBRC 103193.</title>
        <authorList>
            <person name="Azuma Y."/>
            <person name="Hadano H."/>
            <person name="Hirakawa H."/>
            <person name="Matsushita K."/>
        </authorList>
    </citation>
    <scope>NUCLEOTIDE SEQUENCE [LARGE SCALE GENOMIC DNA]</scope>
    <source>
        <strain evidence="1 2">NBRC 103193</strain>
    </source>
</reference>
<evidence type="ECO:0000313" key="2">
    <source>
        <dbReference type="Proteomes" id="UP000032679"/>
    </source>
</evidence>
<dbReference type="STRING" id="1231623.Tasa_006_013"/>